<dbReference type="PANTHER" id="PTHR36115">
    <property type="entry name" value="PROLINE-RICH ANTIGEN HOMOLOG-RELATED"/>
    <property type="match status" value="1"/>
</dbReference>
<comment type="subcellular location">
    <subcellularLocation>
        <location evidence="1">Cell membrane</location>
        <topology evidence="1">Multi-pass membrane protein</topology>
    </subcellularLocation>
</comment>
<keyword evidence="11" id="KW-1185">Reference proteome</keyword>
<dbReference type="PANTHER" id="PTHR36115:SF6">
    <property type="entry name" value="PROLINE-RICH ANTIGEN HOMOLOG"/>
    <property type="match status" value="1"/>
</dbReference>
<dbReference type="PROSITE" id="PS50006">
    <property type="entry name" value="FHA_DOMAIN"/>
    <property type="match status" value="1"/>
</dbReference>
<protein>
    <submittedName>
        <fullName evidence="10">RDD family protein</fullName>
    </submittedName>
</protein>
<feature type="domain" description="FHA" evidence="9">
    <location>
        <begin position="251"/>
        <end position="311"/>
    </location>
</feature>
<keyword evidence="4 8" id="KW-0812">Transmembrane</keyword>
<evidence type="ECO:0000313" key="10">
    <source>
        <dbReference type="EMBL" id="MFC5727530.1"/>
    </source>
</evidence>
<feature type="region of interest" description="Disordered" evidence="7">
    <location>
        <begin position="174"/>
        <end position="234"/>
    </location>
</feature>
<feature type="transmembrane region" description="Helical" evidence="8">
    <location>
        <begin position="20"/>
        <end position="36"/>
    </location>
</feature>
<reference evidence="11" key="1">
    <citation type="journal article" date="2019" name="Int. J. Syst. Evol. Microbiol.">
        <title>The Global Catalogue of Microorganisms (GCM) 10K type strain sequencing project: providing services to taxonomists for standard genome sequencing and annotation.</title>
        <authorList>
            <consortium name="The Broad Institute Genomics Platform"/>
            <consortium name="The Broad Institute Genome Sequencing Center for Infectious Disease"/>
            <person name="Wu L."/>
            <person name="Ma J."/>
        </authorList>
    </citation>
    <scope>NUCLEOTIDE SEQUENCE [LARGE SCALE GENOMIC DNA]</scope>
    <source>
        <strain evidence="11">YIM 94188</strain>
    </source>
</reference>
<evidence type="ECO:0000256" key="7">
    <source>
        <dbReference type="SAM" id="MobiDB-lite"/>
    </source>
</evidence>
<feature type="compositionally biased region" description="Pro residues" evidence="7">
    <location>
        <begin position="178"/>
        <end position="200"/>
    </location>
</feature>
<name>A0ABW0ZG89_9ACTN</name>
<evidence type="ECO:0000256" key="5">
    <source>
        <dbReference type="ARBA" id="ARBA00022989"/>
    </source>
</evidence>
<evidence type="ECO:0000256" key="8">
    <source>
        <dbReference type="SAM" id="Phobius"/>
    </source>
</evidence>
<evidence type="ECO:0000256" key="6">
    <source>
        <dbReference type="ARBA" id="ARBA00023136"/>
    </source>
</evidence>
<dbReference type="SUPFAM" id="SSF49879">
    <property type="entry name" value="SMAD/FHA domain"/>
    <property type="match status" value="1"/>
</dbReference>
<evidence type="ECO:0000256" key="2">
    <source>
        <dbReference type="ARBA" id="ARBA00022475"/>
    </source>
</evidence>
<feature type="transmembrane region" description="Helical" evidence="8">
    <location>
        <begin position="98"/>
        <end position="120"/>
    </location>
</feature>
<dbReference type="Pfam" id="PF06271">
    <property type="entry name" value="RDD"/>
    <property type="match status" value="1"/>
</dbReference>
<keyword evidence="3" id="KW-0597">Phosphoprotein</keyword>
<dbReference type="InterPro" id="IPR000253">
    <property type="entry name" value="FHA_dom"/>
</dbReference>
<dbReference type="Gene3D" id="2.60.200.20">
    <property type="match status" value="1"/>
</dbReference>
<dbReference type="EMBL" id="JBHSNS010000001">
    <property type="protein sequence ID" value="MFC5727530.1"/>
    <property type="molecule type" value="Genomic_DNA"/>
</dbReference>
<dbReference type="Proteomes" id="UP001596072">
    <property type="component" value="Unassembled WGS sequence"/>
</dbReference>
<keyword evidence="6 8" id="KW-0472">Membrane</keyword>
<dbReference type="Pfam" id="PF00498">
    <property type="entry name" value="FHA"/>
    <property type="match status" value="1"/>
</dbReference>
<dbReference type="InterPro" id="IPR051791">
    <property type="entry name" value="Pra-immunoreactive"/>
</dbReference>
<keyword evidence="2" id="KW-1003">Cell membrane</keyword>
<evidence type="ECO:0000256" key="1">
    <source>
        <dbReference type="ARBA" id="ARBA00004651"/>
    </source>
</evidence>
<dbReference type="InterPro" id="IPR010432">
    <property type="entry name" value="RDD"/>
</dbReference>
<sequence>MFPPAELDRRFSAFALDRALSWGIAAVAGYAVWRLAAPDRFWVAVATFAGVALLLGLVTAILLGTTGLTPGKAAVGLRVVRRTDGRPVGFLPALGRTLALGLGGLPTLGLGVATLAWTAAMDPQRRRRGLHDRIGDAVVVDVRPTPGDTAEADDRPQQVVNLTAMRLLPAPAEQPVAAPAPTPAPIPTSPPTPTAVPLPDPATTSARVPASAAARQASASTQVRGATPGPAGPRWRVEFDTGESFVVEGLAIVGRRPEARAGEPVRHVVPLRSSDMSLSKTHAQFQVAPDGALVVMDRGSTNGSYVVRKGLSKALTPGRPSTLLDGDAVRFGDRTMRVAREP</sequence>
<organism evidence="10 11">
    <name type="scientific">Nocardioides vastitatis</name>
    <dbReference type="NCBI Taxonomy" id="2568655"/>
    <lineage>
        <taxon>Bacteria</taxon>
        <taxon>Bacillati</taxon>
        <taxon>Actinomycetota</taxon>
        <taxon>Actinomycetes</taxon>
        <taxon>Propionibacteriales</taxon>
        <taxon>Nocardioidaceae</taxon>
        <taxon>Nocardioides</taxon>
    </lineage>
</organism>
<evidence type="ECO:0000256" key="3">
    <source>
        <dbReference type="ARBA" id="ARBA00022553"/>
    </source>
</evidence>
<evidence type="ECO:0000256" key="4">
    <source>
        <dbReference type="ARBA" id="ARBA00022692"/>
    </source>
</evidence>
<accession>A0ABW0ZG89</accession>
<dbReference type="InterPro" id="IPR008984">
    <property type="entry name" value="SMAD_FHA_dom_sf"/>
</dbReference>
<proteinExistence type="predicted"/>
<dbReference type="RefSeq" id="WP_378526893.1">
    <property type="nucleotide sequence ID" value="NZ_JBHSNS010000001.1"/>
</dbReference>
<comment type="caution">
    <text evidence="10">The sequence shown here is derived from an EMBL/GenBank/DDBJ whole genome shotgun (WGS) entry which is preliminary data.</text>
</comment>
<evidence type="ECO:0000313" key="11">
    <source>
        <dbReference type="Proteomes" id="UP001596072"/>
    </source>
</evidence>
<feature type="compositionally biased region" description="Low complexity" evidence="7">
    <location>
        <begin position="201"/>
        <end position="224"/>
    </location>
</feature>
<feature type="transmembrane region" description="Helical" evidence="8">
    <location>
        <begin position="41"/>
        <end position="63"/>
    </location>
</feature>
<gene>
    <name evidence="10" type="ORF">ACFPQB_01280</name>
</gene>
<keyword evidence="5 8" id="KW-1133">Transmembrane helix</keyword>
<evidence type="ECO:0000259" key="9">
    <source>
        <dbReference type="PROSITE" id="PS50006"/>
    </source>
</evidence>